<protein>
    <submittedName>
        <fullName evidence="1">Uncharacterized protein</fullName>
    </submittedName>
</protein>
<name>A0ABR2S4G6_9ROSI</name>
<reference evidence="1 2" key="1">
    <citation type="journal article" date="2024" name="G3 (Bethesda)">
        <title>Genome assembly of Hibiscus sabdariffa L. provides insights into metabolisms of medicinal natural products.</title>
        <authorList>
            <person name="Kim T."/>
        </authorList>
    </citation>
    <scope>NUCLEOTIDE SEQUENCE [LARGE SCALE GENOMIC DNA]</scope>
    <source>
        <strain evidence="1">TK-2024</strain>
        <tissue evidence="1">Old leaves</tissue>
    </source>
</reference>
<gene>
    <name evidence="1" type="ORF">V6N11_054552</name>
</gene>
<proteinExistence type="predicted"/>
<sequence>MSYKQNCGLYSNVLNSLGCVAMNTLLCNLTMPKRLVCSLTIAYQSACYHSTCFSPHILSMFVDFVEIHCEANMVANFMAKFDHPHDGPLLSSDEPPMGLRDILHIDAFGPPFIRMSDS</sequence>
<organism evidence="1 2">
    <name type="scientific">Hibiscus sabdariffa</name>
    <name type="common">roselle</name>
    <dbReference type="NCBI Taxonomy" id="183260"/>
    <lineage>
        <taxon>Eukaryota</taxon>
        <taxon>Viridiplantae</taxon>
        <taxon>Streptophyta</taxon>
        <taxon>Embryophyta</taxon>
        <taxon>Tracheophyta</taxon>
        <taxon>Spermatophyta</taxon>
        <taxon>Magnoliopsida</taxon>
        <taxon>eudicotyledons</taxon>
        <taxon>Gunneridae</taxon>
        <taxon>Pentapetalae</taxon>
        <taxon>rosids</taxon>
        <taxon>malvids</taxon>
        <taxon>Malvales</taxon>
        <taxon>Malvaceae</taxon>
        <taxon>Malvoideae</taxon>
        <taxon>Hibiscus</taxon>
    </lineage>
</organism>
<evidence type="ECO:0000313" key="1">
    <source>
        <dbReference type="EMBL" id="KAK9020057.1"/>
    </source>
</evidence>
<evidence type="ECO:0000313" key="2">
    <source>
        <dbReference type="Proteomes" id="UP001396334"/>
    </source>
</evidence>
<keyword evidence="2" id="KW-1185">Reference proteome</keyword>
<dbReference type="EMBL" id="JBBPBN010000017">
    <property type="protein sequence ID" value="KAK9020057.1"/>
    <property type="molecule type" value="Genomic_DNA"/>
</dbReference>
<accession>A0ABR2S4G6</accession>
<comment type="caution">
    <text evidence="1">The sequence shown here is derived from an EMBL/GenBank/DDBJ whole genome shotgun (WGS) entry which is preliminary data.</text>
</comment>
<dbReference type="Proteomes" id="UP001396334">
    <property type="component" value="Unassembled WGS sequence"/>
</dbReference>